<evidence type="ECO:0000256" key="1">
    <source>
        <dbReference type="ARBA" id="ARBA00005254"/>
    </source>
</evidence>
<dbReference type="InterPro" id="IPR001753">
    <property type="entry name" value="Enoyl-CoA_hydra/iso"/>
</dbReference>
<dbReference type="Proteomes" id="UP000290682">
    <property type="component" value="Unassembled WGS sequence"/>
</dbReference>
<dbReference type="CDD" id="cd06558">
    <property type="entry name" value="crotonase-like"/>
    <property type="match status" value="1"/>
</dbReference>
<dbReference type="Gene3D" id="1.10.12.10">
    <property type="entry name" value="Lyase 2-enoyl-coa Hydratase, Chain A, domain 2"/>
    <property type="match status" value="1"/>
</dbReference>
<evidence type="ECO:0000313" key="3">
    <source>
        <dbReference type="Proteomes" id="UP000290682"/>
    </source>
</evidence>
<evidence type="ECO:0008006" key="4">
    <source>
        <dbReference type="Google" id="ProtNLM"/>
    </source>
</evidence>
<keyword evidence="3" id="KW-1185">Reference proteome</keyword>
<comment type="caution">
    <text evidence="2">The sequence shown here is derived from an EMBL/GenBank/DDBJ whole genome shotgun (WGS) entry which is preliminary data.</text>
</comment>
<gene>
    <name evidence="2" type="ORF">EBB06_11285</name>
</gene>
<comment type="similarity">
    <text evidence="1">Belongs to the enoyl-CoA hydratase/isomerase family.</text>
</comment>
<dbReference type="PANTHER" id="PTHR42964:SF1">
    <property type="entry name" value="POLYKETIDE BIOSYNTHESIS ENOYL-COA HYDRATASE PKSH-RELATED"/>
    <property type="match status" value="1"/>
</dbReference>
<proteinExistence type="inferred from homology"/>
<evidence type="ECO:0000313" key="2">
    <source>
        <dbReference type="EMBL" id="RXZ42485.1"/>
    </source>
</evidence>
<protein>
    <recommendedName>
        <fullName evidence="4">Enoyl-CoA hydratase</fullName>
    </recommendedName>
</protein>
<accession>A0ABY0F9Z2</accession>
<reference evidence="2 3" key="1">
    <citation type="submission" date="2018-10" db="EMBL/GenBank/DDBJ databases">
        <title>Draft genome of Fastidiocella sp. strain 375T, a bacterium isolated from a karstic cave dripping water.</title>
        <authorList>
            <person name="Coelho C."/>
            <person name="Verissimo A."/>
            <person name="Tiago I."/>
        </authorList>
    </citation>
    <scope>NUCLEOTIDE SEQUENCE [LARGE SCALE GENOMIC DNA]</scope>
    <source>
        <strain evidence="2 3">CAVE-375</strain>
    </source>
</reference>
<dbReference type="Gene3D" id="3.90.226.10">
    <property type="entry name" value="2-enoyl-CoA Hydratase, Chain A, domain 1"/>
    <property type="match status" value="1"/>
</dbReference>
<dbReference type="InterPro" id="IPR014748">
    <property type="entry name" value="Enoyl-CoA_hydra_C"/>
</dbReference>
<dbReference type="InterPro" id="IPR029045">
    <property type="entry name" value="ClpP/crotonase-like_dom_sf"/>
</dbReference>
<dbReference type="InterPro" id="IPR051683">
    <property type="entry name" value="Enoyl-CoA_Hydratase/Isomerase"/>
</dbReference>
<dbReference type="EMBL" id="REGR01000014">
    <property type="protein sequence ID" value="RXZ42485.1"/>
    <property type="molecule type" value="Genomic_DNA"/>
</dbReference>
<organism evidence="2 3">
    <name type="scientific">Crenobacter cavernae</name>
    <dbReference type="NCBI Taxonomy" id="2290923"/>
    <lineage>
        <taxon>Bacteria</taxon>
        <taxon>Pseudomonadati</taxon>
        <taxon>Pseudomonadota</taxon>
        <taxon>Betaproteobacteria</taxon>
        <taxon>Neisseriales</taxon>
        <taxon>Neisseriaceae</taxon>
        <taxon>Crenobacter</taxon>
    </lineage>
</organism>
<dbReference type="PANTHER" id="PTHR42964">
    <property type="entry name" value="ENOYL-COA HYDRATASE"/>
    <property type="match status" value="1"/>
</dbReference>
<sequence>MRRRTMDDVIEVSATPPLATLWLNRPEKHNAFDDKLIAALSDALDELAARDDVRVLMLAGRGPSFCAGGDLAWMQKSVAYSEEENLADARALAQMMHKLYRFPKPVIGLAHGAVFGGGVGLAACCDVVVASQTARFCLSETRLGLIPSVIAPYVLEKIGSSAARRYFLGAEAFSAGVAQELGLVHEVVDELEVEETATRLAELFARNGPSAMREAKALIRDAANRPIDDALREDTARRIARIRVGEEGQEGLAAFLEKRAPRWR</sequence>
<dbReference type="SUPFAM" id="SSF52096">
    <property type="entry name" value="ClpP/crotonase"/>
    <property type="match status" value="1"/>
</dbReference>
<name>A0ABY0F9Z2_9NEIS</name>
<dbReference type="Pfam" id="PF00378">
    <property type="entry name" value="ECH_1"/>
    <property type="match status" value="1"/>
</dbReference>